<evidence type="ECO:0000313" key="2">
    <source>
        <dbReference type="EMBL" id="MBU2666337.1"/>
    </source>
</evidence>
<protein>
    <recommendedName>
        <fullName evidence="1">BPL/LPL catalytic domain-containing protein</fullName>
    </recommendedName>
</protein>
<proteinExistence type="predicted"/>
<feature type="domain" description="BPL/LPL catalytic" evidence="1">
    <location>
        <begin position="33"/>
        <end position="222"/>
    </location>
</feature>
<dbReference type="InterPro" id="IPR004143">
    <property type="entry name" value="BPL_LPL_catalytic"/>
</dbReference>
<evidence type="ECO:0000259" key="1">
    <source>
        <dbReference type="PROSITE" id="PS51733"/>
    </source>
</evidence>
<evidence type="ECO:0000313" key="3">
    <source>
        <dbReference type="Proteomes" id="UP001519654"/>
    </source>
</evidence>
<dbReference type="SUPFAM" id="SSF55681">
    <property type="entry name" value="Class II aaRS and biotin synthetases"/>
    <property type="match status" value="1"/>
</dbReference>
<organism evidence="2 3">
    <name type="scientific">Paractinoplanes bogorensis</name>
    <dbReference type="NCBI Taxonomy" id="1610840"/>
    <lineage>
        <taxon>Bacteria</taxon>
        <taxon>Bacillati</taxon>
        <taxon>Actinomycetota</taxon>
        <taxon>Actinomycetes</taxon>
        <taxon>Micromonosporales</taxon>
        <taxon>Micromonosporaceae</taxon>
        <taxon>Paractinoplanes</taxon>
    </lineage>
</organism>
<accession>A0ABS5YSA9</accession>
<dbReference type="Gene3D" id="3.30.930.10">
    <property type="entry name" value="Bira Bifunctional Protein, Domain 2"/>
    <property type="match status" value="1"/>
</dbReference>
<dbReference type="EMBL" id="JAHKKG010000007">
    <property type="protein sequence ID" value="MBU2666337.1"/>
    <property type="molecule type" value="Genomic_DNA"/>
</dbReference>
<comment type="caution">
    <text evidence="2">The sequence shown here is derived from an EMBL/GenBank/DDBJ whole genome shotgun (WGS) entry which is preliminary data.</text>
</comment>
<dbReference type="InterPro" id="IPR045864">
    <property type="entry name" value="aa-tRNA-synth_II/BPL/LPL"/>
</dbReference>
<gene>
    <name evidence="2" type="ORF">KOI35_22805</name>
</gene>
<name>A0ABS5YSA9_9ACTN</name>
<reference evidence="2 3" key="1">
    <citation type="submission" date="2021-06" db="EMBL/GenBank/DDBJ databases">
        <title>Actinoplanes lichenicola sp. nov., and Actinoplanes ovalisporus sp. nov., isolated from lichen in Thailand.</title>
        <authorList>
            <person name="Saeng-In P."/>
            <person name="Kanchanasin P."/>
            <person name="Yuki M."/>
            <person name="Kudo T."/>
            <person name="Ohkuma M."/>
            <person name="Phongsopitanun W."/>
            <person name="Tanasupawat S."/>
        </authorList>
    </citation>
    <scope>NUCLEOTIDE SEQUENCE [LARGE SCALE GENOMIC DNA]</scope>
    <source>
        <strain evidence="2 3">NBRC 110975</strain>
    </source>
</reference>
<dbReference type="Pfam" id="PF21948">
    <property type="entry name" value="LplA-B_cat"/>
    <property type="match status" value="1"/>
</dbReference>
<keyword evidence="3" id="KW-1185">Reference proteome</keyword>
<dbReference type="Proteomes" id="UP001519654">
    <property type="component" value="Unassembled WGS sequence"/>
</dbReference>
<sequence>MMTAPFGDGSPHVIVRAVAVSGSADIDAAALGENPEPRILLGTTRPTAAFSRRDTHLPGYERALVVCREHGFEPVIRPVGGRLAAYDEGSLVVHWTAPHRTAQDFITARFELFAATLAAALTKLGVPDVRVGSVPGEYCEGEWSVNTGGTAKLAGTGQRMNRHGFLFSAVVTVTAPERIRAVLTDAYAVLDLEFEPRSVGAVADYAPGVTVEDVIDELRAVF</sequence>
<dbReference type="RefSeq" id="WP_215789766.1">
    <property type="nucleotide sequence ID" value="NZ_JAHKKG010000007.1"/>
</dbReference>
<dbReference type="PROSITE" id="PS51733">
    <property type="entry name" value="BPL_LPL_CATALYTIC"/>
    <property type="match status" value="1"/>
</dbReference>